<name>X0TC52_9ZZZZ</name>
<accession>X0TC52</accession>
<gene>
    <name evidence="1" type="ORF">S01H1_02461</name>
</gene>
<proteinExistence type="predicted"/>
<evidence type="ECO:0008006" key="2">
    <source>
        <dbReference type="Google" id="ProtNLM"/>
    </source>
</evidence>
<feature type="non-terminal residue" evidence="1">
    <location>
        <position position="213"/>
    </location>
</feature>
<protein>
    <recommendedName>
        <fullName evidence="2">Virion structural protein</fullName>
    </recommendedName>
</protein>
<comment type="caution">
    <text evidence="1">The sequence shown here is derived from an EMBL/GenBank/DDBJ whole genome shotgun (WGS) entry which is preliminary data.</text>
</comment>
<organism evidence="1">
    <name type="scientific">marine sediment metagenome</name>
    <dbReference type="NCBI Taxonomy" id="412755"/>
    <lineage>
        <taxon>unclassified sequences</taxon>
        <taxon>metagenomes</taxon>
        <taxon>ecological metagenomes</taxon>
    </lineage>
</organism>
<evidence type="ECO:0000313" key="1">
    <source>
        <dbReference type="EMBL" id="GAF85767.1"/>
    </source>
</evidence>
<sequence length="213" mass="22548">MSDIRDFVQIDITKETAKITKTGFGTPLLLGPHSLFPNRARIYTDPADMLTDGFLTTDDLYKAALKTMSQELSPPSYKIGRKLDDVNSKATLAFTGTPSGGTWTLDVGIGDATPVTTGAITYVGDDDSTAIVTAIEALDGITEVAVTGAYSTGYIIEFEGVDAAADFRVTAIDVSSLTDVTAATVTMTQYGSGVEAWDAALNAVIASDDDWYF</sequence>
<reference evidence="1" key="1">
    <citation type="journal article" date="2014" name="Front. Microbiol.">
        <title>High frequency of phylogenetically diverse reductive dehalogenase-homologous genes in deep subseafloor sedimentary metagenomes.</title>
        <authorList>
            <person name="Kawai M."/>
            <person name="Futagami T."/>
            <person name="Toyoda A."/>
            <person name="Takaki Y."/>
            <person name="Nishi S."/>
            <person name="Hori S."/>
            <person name="Arai W."/>
            <person name="Tsubouchi T."/>
            <person name="Morono Y."/>
            <person name="Uchiyama I."/>
            <person name="Ito T."/>
            <person name="Fujiyama A."/>
            <person name="Inagaki F."/>
            <person name="Takami H."/>
        </authorList>
    </citation>
    <scope>NUCLEOTIDE SEQUENCE</scope>
    <source>
        <strain evidence="1">Expedition CK06-06</strain>
    </source>
</reference>
<dbReference type="AlphaFoldDB" id="X0TC52"/>
<dbReference type="EMBL" id="BARS01001186">
    <property type="protein sequence ID" value="GAF85767.1"/>
    <property type="molecule type" value="Genomic_DNA"/>
</dbReference>